<dbReference type="EMBL" id="BGPR01014091">
    <property type="protein sequence ID" value="GBN63679.1"/>
    <property type="molecule type" value="Genomic_DNA"/>
</dbReference>
<reference evidence="2 3" key="1">
    <citation type="journal article" date="2019" name="Sci. Rep.">
        <title>Orb-weaving spider Araneus ventricosus genome elucidates the spidroin gene catalogue.</title>
        <authorList>
            <person name="Kono N."/>
            <person name="Nakamura H."/>
            <person name="Ohtoshi R."/>
            <person name="Moran D.A.P."/>
            <person name="Shinohara A."/>
            <person name="Yoshida Y."/>
            <person name="Fujiwara M."/>
            <person name="Mori M."/>
            <person name="Tomita M."/>
            <person name="Arakawa K."/>
        </authorList>
    </citation>
    <scope>NUCLEOTIDE SEQUENCE [LARGE SCALE GENOMIC DNA]</scope>
</reference>
<comment type="caution">
    <text evidence="2">The sequence shown here is derived from an EMBL/GenBank/DDBJ whole genome shotgun (WGS) entry which is preliminary data.</text>
</comment>
<dbReference type="EMBL" id="BGPR01014087">
    <property type="protein sequence ID" value="GBN63656.1"/>
    <property type="molecule type" value="Genomic_DNA"/>
</dbReference>
<evidence type="ECO:0000313" key="1">
    <source>
        <dbReference type="EMBL" id="GBN63656.1"/>
    </source>
</evidence>
<proteinExistence type="predicted"/>
<gene>
    <name evidence="2" type="ORF">AVEN_136237_1</name>
    <name evidence="1" type="ORF">AVEN_171808_1</name>
</gene>
<sequence>MGKFLKTRTLKRSASRTEIRSTNLAAMEITVDQQDDNHEVHDWPVRGYFCENEIVWAMCCGVCTDGGIVAPHVAWSHCCIHRQSFAAKPLPES</sequence>
<keyword evidence="3" id="KW-1185">Reference proteome</keyword>
<dbReference type="AlphaFoldDB" id="A0A4Y2QKE9"/>
<evidence type="ECO:0000313" key="2">
    <source>
        <dbReference type="EMBL" id="GBN63679.1"/>
    </source>
</evidence>
<name>A0A4Y2QKE9_ARAVE</name>
<evidence type="ECO:0000313" key="3">
    <source>
        <dbReference type="Proteomes" id="UP000499080"/>
    </source>
</evidence>
<organism evidence="2 3">
    <name type="scientific">Araneus ventricosus</name>
    <name type="common">Orbweaver spider</name>
    <name type="synonym">Epeira ventricosa</name>
    <dbReference type="NCBI Taxonomy" id="182803"/>
    <lineage>
        <taxon>Eukaryota</taxon>
        <taxon>Metazoa</taxon>
        <taxon>Ecdysozoa</taxon>
        <taxon>Arthropoda</taxon>
        <taxon>Chelicerata</taxon>
        <taxon>Arachnida</taxon>
        <taxon>Araneae</taxon>
        <taxon>Araneomorphae</taxon>
        <taxon>Entelegynae</taxon>
        <taxon>Araneoidea</taxon>
        <taxon>Araneidae</taxon>
        <taxon>Araneus</taxon>
    </lineage>
</organism>
<dbReference type="OrthoDB" id="1101576at2759"/>
<accession>A0A4Y2QKE9</accession>
<protein>
    <submittedName>
        <fullName evidence="2">Uncharacterized protein</fullName>
    </submittedName>
</protein>
<dbReference type="Proteomes" id="UP000499080">
    <property type="component" value="Unassembled WGS sequence"/>
</dbReference>